<dbReference type="PANTHER" id="PTHR10622">
    <property type="entry name" value="HET DOMAIN-CONTAINING PROTEIN"/>
    <property type="match status" value="1"/>
</dbReference>
<evidence type="ECO:0000313" key="2">
    <source>
        <dbReference type="EMBL" id="KAF0326687.1"/>
    </source>
</evidence>
<dbReference type="OrthoDB" id="194358at2759"/>
<reference evidence="2 3" key="1">
    <citation type="submission" date="2019-12" db="EMBL/GenBank/DDBJ databases">
        <title>A genome sequence resource for the geographically widespread anthracnose pathogen Colletotrichum asianum.</title>
        <authorList>
            <person name="Meng Y."/>
        </authorList>
    </citation>
    <scope>NUCLEOTIDE SEQUENCE [LARGE SCALE GENOMIC DNA]</scope>
    <source>
        <strain evidence="2 3">ICMP 18580</strain>
    </source>
</reference>
<protein>
    <submittedName>
        <fullName evidence="2">Het domain-containing protein</fullName>
    </submittedName>
</protein>
<dbReference type="PANTHER" id="PTHR10622:SF10">
    <property type="entry name" value="HET DOMAIN-CONTAINING PROTEIN"/>
    <property type="match status" value="1"/>
</dbReference>
<proteinExistence type="predicted"/>
<comment type="caution">
    <text evidence="2">The sequence shown here is derived from an EMBL/GenBank/DDBJ whole genome shotgun (WGS) entry which is preliminary data.</text>
</comment>
<feature type="domain" description="Heterokaryon incompatibility" evidence="1">
    <location>
        <begin position="23"/>
        <end position="102"/>
    </location>
</feature>
<dbReference type="AlphaFoldDB" id="A0A8H3WLF6"/>
<name>A0A8H3WLF6_9PEZI</name>
<dbReference type="InterPro" id="IPR010730">
    <property type="entry name" value="HET"/>
</dbReference>
<keyword evidence="3" id="KW-1185">Reference proteome</keyword>
<dbReference type="Pfam" id="PF06985">
    <property type="entry name" value="HET"/>
    <property type="match status" value="1"/>
</dbReference>
<gene>
    <name evidence="2" type="ORF">GQ607_006027</name>
</gene>
<accession>A0A8H3WLF6</accession>
<dbReference type="EMBL" id="WOWK01000028">
    <property type="protein sequence ID" value="KAF0326687.1"/>
    <property type="molecule type" value="Genomic_DNA"/>
</dbReference>
<dbReference type="Proteomes" id="UP000434172">
    <property type="component" value="Unassembled WGS sequence"/>
</dbReference>
<evidence type="ECO:0000313" key="3">
    <source>
        <dbReference type="Proteomes" id="UP000434172"/>
    </source>
</evidence>
<evidence type="ECO:0000259" key="1">
    <source>
        <dbReference type="Pfam" id="PF06985"/>
    </source>
</evidence>
<sequence>MRLINTETLELEDFASNDLAPPYAILSHTWGDGEVTFHDWQDRVSRVKKRGFYKIQSTCQQAFLGGYSYAWVDTNCIDKSSSAELSSMFAWYENAAICYVYMPDVISTPNEGCGTQFWESRWFTRGWTLQELIAPENIEFYGRDWVMLGTKTALITVISEQITKIPRECLTKEKPLSSFSIAQKMSWASSRVTTRPEDQAYCVLGLFGVNMPLLYGEGSKAFVRLQEEIVKISDDQSIFACSMEALTMSASMAMSPRLFSRSSQVKRRAPAPFHLRTLPPFYFMTNAGLYISLPLVETLSPHFVLAKMKCMLGDRGGPILLPLSSHLSEYRHQYTRVSVPSAWIALCCDPFKKLLPMYEERSSYLPVDFATEEMTNVMITTLEPAEQVYLQTTIFSPLRSMGARVFFLIVFPQGQSGYRLHAADPPEALVERISMIAMMGKSDADDVGRGLLVFEKRHSGHESGKYMAVYLEASLDEDHPLEERFHGWRHRCRVFPDWNVNDTLQNVPPFDDGVMGERGRASLVGKFRVTVRILPPLILRVCRRIPQSW</sequence>
<organism evidence="2 3">
    <name type="scientific">Colletotrichum asianum</name>
    <dbReference type="NCBI Taxonomy" id="702518"/>
    <lineage>
        <taxon>Eukaryota</taxon>
        <taxon>Fungi</taxon>
        <taxon>Dikarya</taxon>
        <taxon>Ascomycota</taxon>
        <taxon>Pezizomycotina</taxon>
        <taxon>Sordariomycetes</taxon>
        <taxon>Hypocreomycetidae</taxon>
        <taxon>Glomerellales</taxon>
        <taxon>Glomerellaceae</taxon>
        <taxon>Colletotrichum</taxon>
        <taxon>Colletotrichum gloeosporioides species complex</taxon>
    </lineage>
</organism>